<comment type="subcellular location">
    <subcellularLocation>
        <location evidence="1">Cell membrane</location>
        <topology evidence="1">Multi-pass membrane protein</topology>
    </subcellularLocation>
</comment>
<keyword evidence="5 7" id="KW-1133">Transmembrane helix</keyword>
<comment type="caution">
    <text evidence="8">The sequence shown here is derived from an EMBL/GenBank/DDBJ whole genome shotgun (WGS) entry which is preliminary data.</text>
</comment>
<evidence type="ECO:0008006" key="10">
    <source>
        <dbReference type="Google" id="ProtNLM"/>
    </source>
</evidence>
<keyword evidence="4 7" id="KW-0812">Transmembrane</keyword>
<dbReference type="AlphaFoldDB" id="A0A0M0LBZ8"/>
<name>A0A0M0LBZ8_9BACI</name>
<keyword evidence="3" id="KW-1003">Cell membrane</keyword>
<evidence type="ECO:0000256" key="4">
    <source>
        <dbReference type="ARBA" id="ARBA00022692"/>
    </source>
</evidence>
<evidence type="ECO:0000256" key="5">
    <source>
        <dbReference type="ARBA" id="ARBA00022989"/>
    </source>
</evidence>
<organism evidence="8 9">
    <name type="scientific">Priestia koreensis</name>
    <dbReference type="NCBI Taxonomy" id="284581"/>
    <lineage>
        <taxon>Bacteria</taxon>
        <taxon>Bacillati</taxon>
        <taxon>Bacillota</taxon>
        <taxon>Bacilli</taxon>
        <taxon>Bacillales</taxon>
        <taxon>Bacillaceae</taxon>
        <taxon>Priestia</taxon>
    </lineage>
</organism>
<dbReference type="InterPro" id="IPR007341">
    <property type="entry name" value="Transgly_assoc"/>
</dbReference>
<gene>
    <name evidence="8" type="ORF">AMD01_04175</name>
</gene>
<dbReference type="Pfam" id="PF04226">
    <property type="entry name" value="Transgly_assoc"/>
    <property type="match status" value="1"/>
</dbReference>
<dbReference type="RefSeq" id="WP_053400155.1">
    <property type="nucleotide sequence ID" value="NZ_CP061868.1"/>
</dbReference>
<dbReference type="PATRIC" id="fig|284581.3.peg.1627"/>
<proteinExistence type="inferred from homology"/>
<evidence type="ECO:0000256" key="1">
    <source>
        <dbReference type="ARBA" id="ARBA00004651"/>
    </source>
</evidence>
<feature type="transmembrane region" description="Helical" evidence="7">
    <location>
        <begin position="29"/>
        <end position="51"/>
    </location>
</feature>
<evidence type="ECO:0000256" key="7">
    <source>
        <dbReference type="SAM" id="Phobius"/>
    </source>
</evidence>
<reference evidence="9" key="1">
    <citation type="submission" date="2015-08" db="EMBL/GenBank/DDBJ databases">
        <title>Fjat-14210 dsm16467.</title>
        <authorList>
            <person name="Liu B."/>
            <person name="Wang J."/>
            <person name="Zhu Y."/>
            <person name="Liu G."/>
            <person name="Chen Q."/>
            <person name="Chen Z."/>
            <person name="Lan J."/>
            <person name="Che J."/>
            <person name="Ge C."/>
            <person name="Shi H."/>
            <person name="Pan Z."/>
            <person name="Liu X."/>
        </authorList>
    </citation>
    <scope>NUCLEOTIDE SEQUENCE [LARGE SCALE GENOMIC DNA]</scope>
    <source>
        <strain evidence="9">DSM 16467</strain>
    </source>
</reference>
<keyword evidence="6 7" id="KW-0472">Membrane</keyword>
<sequence>MGIIWTLIVGGIIGWLAGLIVGRDVPGGIIGNIIAGFIGSWLGGLILGSWGPVIGNFAIIPSIIGAIILILIVSFVLRRTGRRNSHA</sequence>
<feature type="transmembrane region" description="Helical" evidence="7">
    <location>
        <begin position="57"/>
        <end position="77"/>
    </location>
</feature>
<evidence type="ECO:0000256" key="6">
    <source>
        <dbReference type="ARBA" id="ARBA00023136"/>
    </source>
</evidence>
<comment type="similarity">
    <text evidence="2">Belongs to the UPF0410 family.</text>
</comment>
<dbReference type="STRING" id="284581.AMD01_04175"/>
<dbReference type="Proteomes" id="UP000037558">
    <property type="component" value="Unassembled WGS sequence"/>
</dbReference>
<evidence type="ECO:0000313" key="8">
    <source>
        <dbReference type="EMBL" id="KOO48590.1"/>
    </source>
</evidence>
<dbReference type="PANTHER" id="PTHR33884">
    <property type="entry name" value="UPF0410 PROTEIN YMGE"/>
    <property type="match status" value="1"/>
</dbReference>
<evidence type="ECO:0000256" key="2">
    <source>
        <dbReference type="ARBA" id="ARBA00011006"/>
    </source>
</evidence>
<accession>A0A0M0LBZ8</accession>
<evidence type="ECO:0000313" key="9">
    <source>
        <dbReference type="Proteomes" id="UP000037558"/>
    </source>
</evidence>
<dbReference type="EMBL" id="LILC01000004">
    <property type="protein sequence ID" value="KOO48590.1"/>
    <property type="molecule type" value="Genomic_DNA"/>
</dbReference>
<dbReference type="PANTHER" id="PTHR33884:SF3">
    <property type="entry name" value="UPF0410 PROTEIN YMGE"/>
    <property type="match status" value="1"/>
</dbReference>
<keyword evidence="9" id="KW-1185">Reference proteome</keyword>
<feature type="transmembrane region" description="Helical" evidence="7">
    <location>
        <begin position="6"/>
        <end position="22"/>
    </location>
</feature>
<dbReference type="GO" id="GO:0005886">
    <property type="term" value="C:plasma membrane"/>
    <property type="evidence" value="ECO:0007669"/>
    <property type="project" value="UniProtKB-SubCell"/>
</dbReference>
<evidence type="ECO:0000256" key="3">
    <source>
        <dbReference type="ARBA" id="ARBA00022475"/>
    </source>
</evidence>
<protein>
    <recommendedName>
        <fullName evidence="10">GlsB/YeaQ/YmgE family stress response membrane protein</fullName>
    </recommendedName>
</protein>